<dbReference type="EMBL" id="PDUG01000003">
    <property type="protein sequence ID" value="PIC41926.1"/>
    <property type="molecule type" value="Genomic_DNA"/>
</dbReference>
<feature type="domain" description="F-box" evidence="1">
    <location>
        <begin position="1"/>
        <end position="48"/>
    </location>
</feature>
<organism evidence="2 3">
    <name type="scientific">Caenorhabditis nigoni</name>
    <dbReference type="NCBI Taxonomy" id="1611254"/>
    <lineage>
        <taxon>Eukaryota</taxon>
        <taxon>Metazoa</taxon>
        <taxon>Ecdysozoa</taxon>
        <taxon>Nematoda</taxon>
        <taxon>Chromadorea</taxon>
        <taxon>Rhabditida</taxon>
        <taxon>Rhabditina</taxon>
        <taxon>Rhabditomorpha</taxon>
        <taxon>Rhabditoidea</taxon>
        <taxon>Rhabditidae</taxon>
        <taxon>Peloderinae</taxon>
        <taxon>Caenorhabditis</taxon>
    </lineage>
</organism>
<name>A0A2G5URP5_9PELO</name>
<dbReference type="Pfam" id="PF00646">
    <property type="entry name" value="F-box"/>
    <property type="match status" value="1"/>
</dbReference>
<sequence>MKLSKFPYLVQKEIFDNMKYSNLFLLWFVSKNMKTLIKSSQIMRFKSISRVMYQKLLFEEFYDRWKTNNMVTMEVYLGTEGFMMMRECHDESKNIYFQLNVFGKTINFRLSDQSKLPVAYFYPSDKETAVESIHNYFLDFFGDTVEYIWRAKHPDNFIPRLPNLSLSIDIWTDPSEITDIKSLEKFFDSSPVLKHLLIKLDTHEAISPESKFYQAESLRIIHQRPRTVRALLRHFKGRQATLHYCRCVISELIEFMNRWRSGEAFHKLEYLHIKILNGWQLNNVLNANGVKHIDATKKPPTHTVPKVCTSVRDNEPNTDPITSHTYVVRETDNRVASVSIQDLSFSFGVWKKTEEEFLRMVEAPN</sequence>
<dbReference type="AlphaFoldDB" id="A0A2G5URP5"/>
<evidence type="ECO:0000313" key="3">
    <source>
        <dbReference type="Proteomes" id="UP000230233"/>
    </source>
</evidence>
<keyword evidence="3" id="KW-1185">Reference proteome</keyword>
<reference evidence="3" key="1">
    <citation type="submission" date="2017-10" db="EMBL/GenBank/DDBJ databases">
        <title>Rapid genome shrinkage in a self-fertile nematode reveals novel sperm competition proteins.</title>
        <authorList>
            <person name="Yin D."/>
            <person name="Schwarz E.M."/>
            <person name="Thomas C.G."/>
            <person name="Felde R.L."/>
            <person name="Korf I.F."/>
            <person name="Cutter A.D."/>
            <person name="Schartner C.M."/>
            <person name="Ralston E.J."/>
            <person name="Meyer B.J."/>
            <person name="Haag E.S."/>
        </authorList>
    </citation>
    <scope>NUCLEOTIDE SEQUENCE [LARGE SCALE GENOMIC DNA]</scope>
    <source>
        <strain evidence="3">JU1422</strain>
    </source>
</reference>
<dbReference type="Proteomes" id="UP000230233">
    <property type="component" value="Chromosome III"/>
</dbReference>
<dbReference type="PANTHER" id="PTHR21503:SF8">
    <property type="entry name" value="F-BOX ASSOCIATED DOMAIN-CONTAINING PROTEIN-RELATED"/>
    <property type="match status" value="1"/>
</dbReference>
<dbReference type="PROSITE" id="PS50181">
    <property type="entry name" value="FBOX"/>
    <property type="match status" value="1"/>
</dbReference>
<evidence type="ECO:0000313" key="2">
    <source>
        <dbReference type="EMBL" id="PIC41926.1"/>
    </source>
</evidence>
<comment type="caution">
    <text evidence="2">The sequence shown here is derived from an EMBL/GenBank/DDBJ whole genome shotgun (WGS) entry which is preliminary data.</text>
</comment>
<gene>
    <name evidence="2" type="primary">Cnig_chr_III.g9170</name>
    <name evidence="2" type="ORF">B9Z55_009170</name>
</gene>
<evidence type="ECO:0000259" key="1">
    <source>
        <dbReference type="PROSITE" id="PS50181"/>
    </source>
</evidence>
<dbReference type="InterPro" id="IPR001810">
    <property type="entry name" value="F-box_dom"/>
</dbReference>
<dbReference type="PANTHER" id="PTHR21503">
    <property type="entry name" value="F-BOX-CONTAINING HYPOTHETICAL PROTEIN C.ELEGANS"/>
    <property type="match status" value="1"/>
</dbReference>
<proteinExistence type="predicted"/>
<protein>
    <recommendedName>
        <fullName evidence="1">F-box domain-containing protein</fullName>
    </recommendedName>
</protein>
<accession>A0A2G5URP5</accession>